<dbReference type="PANTHER" id="PTHR40788">
    <property type="entry name" value="CLR5 DOMAIN-CONTAINING PROTEIN-RELATED"/>
    <property type="match status" value="1"/>
</dbReference>
<evidence type="ECO:0000313" key="3">
    <source>
        <dbReference type="Proteomes" id="UP000635477"/>
    </source>
</evidence>
<name>A0A8H4UEU9_9HYPO</name>
<evidence type="ECO:0000256" key="1">
    <source>
        <dbReference type="SAM" id="MobiDB-lite"/>
    </source>
</evidence>
<dbReference type="Proteomes" id="UP000635477">
    <property type="component" value="Unassembled WGS sequence"/>
</dbReference>
<protein>
    <recommendedName>
        <fullName evidence="4">Ipa protein</fullName>
    </recommendedName>
</protein>
<reference evidence="2" key="2">
    <citation type="submission" date="2020-05" db="EMBL/GenBank/DDBJ databases">
        <authorList>
            <person name="Kim H.-S."/>
            <person name="Proctor R.H."/>
            <person name="Brown D.W."/>
        </authorList>
    </citation>
    <scope>NUCLEOTIDE SEQUENCE</scope>
    <source>
        <strain evidence="2">NRRL 22465</strain>
    </source>
</reference>
<organism evidence="2 3">
    <name type="scientific">Fusarium zealandicum</name>
    <dbReference type="NCBI Taxonomy" id="1053134"/>
    <lineage>
        <taxon>Eukaryota</taxon>
        <taxon>Fungi</taxon>
        <taxon>Dikarya</taxon>
        <taxon>Ascomycota</taxon>
        <taxon>Pezizomycotina</taxon>
        <taxon>Sordariomycetes</taxon>
        <taxon>Hypocreomycetidae</taxon>
        <taxon>Hypocreales</taxon>
        <taxon>Nectriaceae</taxon>
        <taxon>Fusarium</taxon>
        <taxon>Fusarium staphyleae species complex</taxon>
    </lineage>
</organism>
<evidence type="ECO:0000313" key="2">
    <source>
        <dbReference type="EMBL" id="KAF4974893.1"/>
    </source>
</evidence>
<dbReference type="PANTHER" id="PTHR40788:SF1">
    <property type="entry name" value="IPA PROTEIN"/>
    <property type="match status" value="1"/>
</dbReference>
<feature type="region of interest" description="Disordered" evidence="1">
    <location>
        <begin position="197"/>
        <end position="217"/>
    </location>
</feature>
<proteinExistence type="predicted"/>
<reference evidence="2" key="1">
    <citation type="journal article" date="2020" name="BMC Genomics">
        <title>Correction to: Identification and distribution of gene clusters required for synthesis of sphingolipid metabolism inhibitors in diverse species of the filamentous fungus Fusarium.</title>
        <authorList>
            <person name="Kim H.S."/>
            <person name="Lohmar J.M."/>
            <person name="Busman M."/>
            <person name="Brown D.W."/>
            <person name="Naumann T.A."/>
            <person name="Divon H.H."/>
            <person name="Lysoe E."/>
            <person name="Uhlig S."/>
            <person name="Proctor R.H."/>
        </authorList>
    </citation>
    <scope>NUCLEOTIDE SEQUENCE</scope>
    <source>
        <strain evidence="2">NRRL 22465</strain>
    </source>
</reference>
<dbReference type="OrthoDB" id="2922289at2759"/>
<feature type="region of interest" description="Disordered" evidence="1">
    <location>
        <begin position="543"/>
        <end position="610"/>
    </location>
</feature>
<sequence>MEGDTGDMVVDLHQDLARKYRTHGPRIEEIWRSFDKAQRTKCLKSGAAEGVVLKHPLDTSLGVVYKVVPEWNSRDITEPGSDFLLRQLKHRATKSLFDQYAAGPDGGPGDHAFIDEMVRTKGLRHVNSYKNCWTFFMDDNYGKSFQVHDKRAMAGFTPAIQAGLCIPQSTGEFVLQRQINLLQALNIMVEDILEMGSKTRNQNQRPKKSEKPPTAAFSSLSLQPAPAKISLTELAATAHDQGESFQEHVELLSEEPTVLAHDVNITFFSRPELVPDEKGRMLPVHTDKYISAAFFEAVHGEIQGAAIWAYISRLVDLLASSTPDKMHRALILQELSNICHLEYTRAQTAFKRHVATSTGSKRFKRISNVYDGVGNARVSIKGSPEELTRTDPQLHYLLRLCQPETTAPKAIDWMKKLGDLYVAYPLERERLEEREADAICDLAAIIGFIGDLSSAVSLPTPSRKKGQAFMSRAQELDVELAQLKKEIDLRDFVAPIDNLLEPGMARGALNKLEEFVVEKTGTKLGFLYQDLVEECMSDLQTQYEQAKARTEKDANSAPPPPLFTPQPQEERVESRRQKEKTRPSHSSAYELTPHADADASPAEEPAAPTQAFKVSPSAAGVFSNLLQKSQSRASVGWTAFEAAMTELGFSVLPKFGSVYTFYPPEGFAVNKSVTVHRPHKSQIEGFRILILARRLKRVYGWNERTFEVV</sequence>
<evidence type="ECO:0008006" key="4">
    <source>
        <dbReference type="Google" id="ProtNLM"/>
    </source>
</evidence>
<accession>A0A8H4UEU9</accession>
<feature type="compositionally biased region" description="Low complexity" evidence="1">
    <location>
        <begin position="598"/>
        <end position="608"/>
    </location>
</feature>
<feature type="compositionally biased region" description="Basic and acidic residues" evidence="1">
    <location>
        <begin position="568"/>
        <end position="582"/>
    </location>
</feature>
<gene>
    <name evidence="2" type="ORF">FZEAL_8259</name>
</gene>
<comment type="caution">
    <text evidence="2">The sequence shown here is derived from an EMBL/GenBank/DDBJ whole genome shotgun (WGS) entry which is preliminary data.</text>
</comment>
<keyword evidence="3" id="KW-1185">Reference proteome</keyword>
<dbReference type="EMBL" id="JABEYC010000695">
    <property type="protein sequence ID" value="KAF4974893.1"/>
    <property type="molecule type" value="Genomic_DNA"/>
</dbReference>
<dbReference type="AlphaFoldDB" id="A0A8H4UEU9"/>